<protein>
    <recommendedName>
        <fullName evidence="5">RxLR effector protein</fullName>
    </recommendedName>
</protein>
<keyword evidence="4" id="KW-1185">Reference proteome</keyword>
<evidence type="ECO:0000256" key="1">
    <source>
        <dbReference type="SAM" id="MobiDB-lite"/>
    </source>
</evidence>
<feature type="chain" id="PRO_5003837672" description="RxLR effector protein" evidence="2">
    <location>
        <begin position="20"/>
        <end position="146"/>
    </location>
</feature>
<reference evidence="3 4" key="1">
    <citation type="journal article" date="2012" name="Genome Biol.">
        <title>Genome and low-iron response of an oceanic diatom adapted to chronic iron limitation.</title>
        <authorList>
            <person name="Lommer M."/>
            <person name="Specht M."/>
            <person name="Roy A.S."/>
            <person name="Kraemer L."/>
            <person name="Andreson R."/>
            <person name="Gutowska M.A."/>
            <person name="Wolf J."/>
            <person name="Bergner S.V."/>
            <person name="Schilhabel M.B."/>
            <person name="Klostermeier U.C."/>
            <person name="Beiko R.G."/>
            <person name="Rosenstiel P."/>
            <person name="Hippler M."/>
            <person name="Laroche J."/>
        </authorList>
    </citation>
    <scope>NUCLEOTIDE SEQUENCE [LARGE SCALE GENOMIC DNA]</scope>
    <source>
        <strain evidence="3 4">CCMP1005</strain>
    </source>
</reference>
<feature type="region of interest" description="Disordered" evidence="1">
    <location>
        <begin position="63"/>
        <end position="130"/>
    </location>
</feature>
<dbReference type="AlphaFoldDB" id="K0T3Y4"/>
<proteinExistence type="predicted"/>
<dbReference type="Proteomes" id="UP000266841">
    <property type="component" value="Unassembled WGS sequence"/>
</dbReference>
<name>K0T3Y4_THAOC</name>
<sequence>MRKSLLIATSACLVSLVTSEEVRVARGQRMYSGDRRTPHNPSSQSFCLRYLVQATSRFYLRGNTSKDINLSKKKKGKIKKGKKKKNNNKEEDQTAHAQPITPEQNGDRDSDGSFKLPPPAPAPATAPADVAERFDVDVKELAAADE</sequence>
<evidence type="ECO:0008006" key="5">
    <source>
        <dbReference type="Google" id="ProtNLM"/>
    </source>
</evidence>
<feature type="signal peptide" evidence="2">
    <location>
        <begin position="1"/>
        <end position="19"/>
    </location>
</feature>
<comment type="caution">
    <text evidence="3">The sequence shown here is derived from an EMBL/GenBank/DDBJ whole genome shotgun (WGS) entry which is preliminary data.</text>
</comment>
<evidence type="ECO:0000313" key="4">
    <source>
        <dbReference type="Proteomes" id="UP000266841"/>
    </source>
</evidence>
<evidence type="ECO:0000256" key="2">
    <source>
        <dbReference type="SAM" id="SignalP"/>
    </source>
</evidence>
<gene>
    <name evidence="3" type="ORF">THAOC_04968</name>
</gene>
<organism evidence="3 4">
    <name type="scientific">Thalassiosira oceanica</name>
    <name type="common">Marine diatom</name>
    <dbReference type="NCBI Taxonomy" id="159749"/>
    <lineage>
        <taxon>Eukaryota</taxon>
        <taxon>Sar</taxon>
        <taxon>Stramenopiles</taxon>
        <taxon>Ochrophyta</taxon>
        <taxon>Bacillariophyta</taxon>
        <taxon>Coscinodiscophyceae</taxon>
        <taxon>Thalassiosirophycidae</taxon>
        <taxon>Thalassiosirales</taxon>
        <taxon>Thalassiosiraceae</taxon>
        <taxon>Thalassiosira</taxon>
    </lineage>
</organism>
<keyword evidence="2" id="KW-0732">Signal</keyword>
<evidence type="ECO:0000313" key="3">
    <source>
        <dbReference type="EMBL" id="EJK73408.1"/>
    </source>
</evidence>
<dbReference type="EMBL" id="AGNL01004522">
    <property type="protein sequence ID" value="EJK73408.1"/>
    <property type="molecule type" value="Genomic_DNA"/>
</dbReference>
<feature type="compositionally biased region" description="Basic residues" evidence="1">
    <location>
        <begin position="71"/>
        <end position="86"/>
    </location>
</feature>
<accession>K0T3Y4</accession>